<sequence>MASPDPYCIRSVSMPTGSHPILSQVKEQVHQLSCEHMNSSSSEWFIGNLRNLYNDLDDLLRLPLAQHVLCKCKDEVEELVEDSLSLLDACDKMRGVVAKVREQQQGILSTIRRRDHFGLDELVSIYIRSRKKMTKDLTRCLGTIATMSKCIPSDGQNHQSIARDCQVMDVLRLARSVTVSYCHTLITGLARGSNRWSLISKFLRMRPLESGHVETCELEHLDMILWPLHACSSKLKEACSQDALRLLDSVEDRLGSIEEQLGCLCNLLIRMRVTLLNILTN</sequence>
<dbReference type="Proteomes" id="UP000017836">
    <property type="component" value="Unassembled WGS sequence"/>
</dbReference>
<dbReference type="GO" id="GO:0048364">
    <property type="term" value="P:root development"/>
    <property type="evidence" value="ECO:0007669"/>
    <property type="project" value="InterPro"/>
</dbReference>
<dbReference type="PANTHER" id="PTHR33070">
    <property type="entry name" value="OS06G0725500 PROTEIN"/>
    <property type="match status" value="1"/>
</dbReference>
<name>W1NMB1_AMBTC</name>
<dbReference type="PANTHER" id="PTHR33070:SF120">
    <property type="entry name" value="EXPRESSED PROTEIN"/>
    <property type="match status" value="1"/>
</dbReference>
<protein>
    <submittedName>
        <fullName evidence="1">Uncharacterized protein</fullName>
    </submittedName>
</protein>
<dbReference type="Pfam" id="PF03087">
    <property type="entry name" value="BPS1"/>
    <property type="match status" value="1"/>
</dbReference>
<dbReference type="HOGENOM" id="CLU_017798_1_2_1"/>
<keyword evidence="2" id="KW-1185">Reference proteome</keyword>
<dbReference type="EMBL" id="KI397142">
    <property type="protein sequence ID" value="ERM96380.1"/>
    <property type="molecule type" value="Genomic_DNA"/>
</dbReference>
<dbReference type="AlphaFoldDB" id="W1NMB1"/>
<gene>
    <name evidence="1" type="ORF">AMTR_s00001p00234020</name>
</gene>
<dbReference type="InterPro" id="IPR004320">
    <property type="entry name" value="BPS1_pln"/>
</dbReference>
<dbReference type="GO" id="GO:0048367">
    <property type="term" value="P:shoot system development"/>
    <property type="evidence" value="ECO:0007669"/>
    <property type="project" value="InterPro"/>
</dbReference>
<dbReference type="OMA" id="QKKNVVC"/>
<proteinExistence type="predicted"/>
<dbReference type="Gramene" id="ERM96380">
    <property type="protein sequence ID" value="ERM96380"/>
    <property type="gene ID" value="AMTR_s00001p00234020"/>
</dbReference>
<reference evidence="2" key="1">
    <citation type="journal article" date="2013" name="Science">
        <title>The Amborella genome and the evolution of flowering plants.</title>
        <authorList>
            <consortium name="Amborella Genome Project"/>
        </authorList>
    </citation>
    <scope>NUCLEOTIDE SEQUENCE [LARGE SCALE GENOMIC DNA]</scope>
</reference>
<evidence type="ECO:0000313" key="2">
    <source>
        <dbReference type="Proteomes" id="UP000017836"/>
    </source>
</evidence>
<evidence type="ECO:0000313" key="1">
    <source>
        <dbReference type="EMBL" id="ERM96380.1"/>
    </source>
</evidence>
<accession>W1NMB1</accession>
<organism evidence="1 2">
    <name type="scientific">Amborella trichopoda</name>
    <dbReference type="NCBI Taxonomy" id="13333"/>
    <lineage>
        <taxon>Eukaryota</taxon>
        <taxon>Viridiplantae</taxon>
        <taxon>Streptophyta</taxon>
        <taxon>Embryophyta</taxon>
        <taxon>Tracheophyta</taxon>
        <taxon>Spermatophyta</taxon>
        <taxon>Magnoliopsida</taxon>
        <taxon>Amborellales</taxon>
        <taxon>Amborellaceae</taxon>
        <taxon>Amborella</taxon>
    </lineage>
</organism>